<protein>
    <recommendedName>
        <fullName evidence="5">Transmembrane protein</fullName>
    </recommendedName>
</protein>
<keyword evidence="2" id="KW-0472">Membrane</keyword>
<evidence type="ECO:0000313" key="4">
    <source>
        <dbReference type="Proteomes" id="UP001202961"/>
    </source>
</evidence>
<keyword evidence="2" id="KW-1133">Transmembrane helix</keyword>
<accession>A0ABT0UDB6</accession>
<reference evidence="3 4" key="1">
    <citation type="journal article" date="2022" name="Syst. Appl. Microbiol.">
        <title>Rhodopirellula aestuarii sp. nov., a novel member of the genus Rhodopirellula isolated from brackish sediments collected in the Tagus River estuary, Portugal.</title>
        <authorList>
            <person name="Vitorino I.R."/>
            <person name="Klimek D."/>
            <person name="Calusinska M."/>
            <person name="Lobo-da-Cunha A."/>
            <person name="Vasconcelos V."/>
            <person name="Lage O.M."/>
        </authorList>
    </citation>
    <scope>NUCLEOTIDE SEQUENCE [LARGE SCALE GENOMIC DNA]</scope>
    <source>
        <strain evidence="3 4">ICT_H3.1</strain>
    </source>
</reference>
<dbReference type="Proteomes" id="UP001202961">
    <property type="component" value="Unassembled WGS sequence"/>
</dbReference>
<organism evidence="3 4">
    <name type="scientific">Aporhodopirellula aestuarii</name>
    <dbReference type="NCBI Taxonomy" id="2950107"/>
    <lineage>
        <taxon>Bacteria</taxon>
        <taxon>Pseudomonadati</taxon>
        <taxon>Planctomycetota</taxon>
        <taxon>Planctomycetia</taxon>
        <taxon>Pirellulales</taxon>
        <taxon>Pirellulaceae</taxon>
        <taxon>Aporhodopirellula</taxon>
    </lineage>
</organism>
<evidence type="ECO:0000256" key="2">
    <source>
        <dbReference type="SAM" id="Phobius"/>
    </source>
</evidence>
<proteinExistence type="predicted"/>
<gene>
    <name evidence="3" type="ORF">NB063_30805</name>
</gene>
<comment type="caution">
    <text evidence="3">The sequence shown here is derived from an EMBL/GenBank/DDBJ whole genome shotgun (WGS) entry which is preliminary data.</text>
</comment>
<keyword evidence="2" id="KW-0812">Transmembrane</keyword>
<name>A0ABT0UDB6_9BACT</name>
<dbReference type="EMBL" id="JAMQBK010000120">
    <property type="protein sequence ID" value="MCM2375034.1"/>
    <property type="molecule type" value="Genomic_DNA"/>
</dbReference>
<dbReference type="RefSeq" id="WP_250933458.1">
    <property type="nucleotide sequence ID" value="NZ_JAMQBK010000120.1"/>
</dbReference>
<evidence type="ECO:0008006" key="5">
    <source>
        <dbReference type="Google" id="ProtNLM"/>
    </source>
</evidence>
<evidence type="ECO:0000256" key="1">
    <source>
        <dbReference type="SAM" id="MobiDB-lite"/>
    </source>
</evidence>
<feature type="transmembrane region" description="Helical" evidence="2">
    <location>
        <begin position="108"/>
        <end position="126"/>
    </location>
</feature>
<feature type="transmembrane region" description="Helical" evidence="2">
    <location>
        <begin position="68"/>
        <end position="101"/>
    </location>
</feature>
<keyword evidence="4" id="KW-1185">Reference proteome</keyword>
<evidence type="ECO:0000313" key="3">
    <source>
        <dbReference type="EMBL" id="MCM2375034.1"/>
    </source>
</evidence>
<sequence>MTESPPPDEPTTQTTDDTPIRRGSPFAQPPSSNSATGDAWPAATGIPLAPEILDPEWGVLRAANWASAWVAISAIACVSMFPAGGVVVAALGCGLATVGLFSSRQIPAAGLLVLHAFLFFSCYQRLF</sequence>
<feature type="region of interest" description="Disordered" evidence="1">
    <location>
        <begin position="1"/>
        <end position="42"/>
    </location>
</feature>